<comment type="caution">
    <text evidence="2">The sequence shown here is derived from an EMBL/GenBank/DDBJ whole genome shotgun (WGS) entry which is preliminary data.</text>
</comment>
<keyword evidence="1" id="KW-0472">Membrane</keyword>
<proteinExistence type="predicted"/>
<dbReference type="GO" id="GO:0004713">
    <property type="term" value="F:protein tyrosine kinase activity"/>
    <property type="evidence" value="ECO:0007669"/>
    <property type="project" value="TreeGrafter"/>
</dbReference>
<organism evidence="2 3">
    <name type="scientific">candidate division WOR-3 bacterium 4484_18</name>
    <dbReference type="NCBI Taxonomy" id="2020626"/>
    <lineage>
        <taxon>Bacteria</taxon>
        <taxon>Bacteria division WOR-3</taxon>
    </lineage>
</organism>
<keyword evidence="1" id="KW-0812">Transmembrane</keyword>
<dbReference type="InterPro" id="IPR050445">
    <property type="entry name" value="Bact_polysacc_biosynth/exp"/>
</dbReference>
<dbReference type="AlphaFoldDB" id="A0A257LT30"/>
<reference evidence="3" key="1">
    <citation type="submission" date="2017-07" db="EMBL/GenBank/DDBJ databases">
        <title>Novel pathways for hydrocarbon cycling and metabolic interdependencies in hydrothermal sediment communities.</title>
        <authorList>
            <person name="Dombrowski N."/>
            <person name="Seitz K."/>
            <person name="Teske A."/>
            <person name="Baker B."/>
        </authorList>
    </citation>
    <scope>NUCLEOTIDE SEQUENCE [LARGE SCALE GENOMIC DNA]</scope>
</reference>
<sequence length="279" mass="32128">MQGNKPPTIGDIVRIFWYKRYLVWFNLCSFLFMAILLAFVMPRNYISSFKLFPPLATSRLPGAELWAALIVSAQQRGLYIGGNPSDLVKEIILSRSVGYAVIDSLNLVQRFKCKNREEAFERLQKMIRTIPREGNILAVAISSTDPRLSYEVAQRTLDETYKVLERSLSNMGYKVLEDLEGKMKEVELKLRVSEDSLLQFQTRYKILNPSIETQRLLNELAELKAEYLSTLIELEMLKKYAATSGASIEELRARMDVLHDRIKEITKLYAKVTNVPNFM</sequence>
<gene>
    <name evidence="2" type="ORF">CGW93_03910</name>
</gene>
<dbReference type="PANTHER" id="PTHR32309:SF13">
    <property type="entry name" value="FERRIC ENTEROBACTIN TRANSPORT PROTEIN FEPE"/>
    <property type="match status" value="1"/>
</dbReference>
<feature type="transmembrane region" description="Helical" evidence="1">
    <location>
        <begin position="21"/>
        <end position="41"/>
    </location>
</feature>
<keyword evidence="1" id="KW-1133">Transmembrane helix</keyword>
<accession>A0A257LT30</accession>
<protein>
    <recommendedName>
        <fullName evidence="4">Polysaccharide chain length determinant N-terminal domain-containing protein</fullName>
    </recommendedName>
</protein>
<evidence type="ECO:0000313" key="3">
    <source>
        <dbReference type="Proteomes" id="UP000216312"/>
    </source>
</evidence>
<evidence type="ECO:0000313" key="2">
    <source>
        <dbReference type="EMBL" id="OYV02764.1"/>
    </source>
</evidence>
<evidence type="ECO:0008006" key="4">
    <source>
        <dbReference type="Google" id="ProtNLM"/>
    </source>
</evidence>
<evidence type="ECO:0000256" key="1">
    <source>
        <dbReference type="SAM" id="Phobius"/>
    </source>
</evidence>
<dbReference type="PANTHER" id="PTHR32309">
    <property type="entry name" value="TYROSINE-PROTEIN KINASE"/>
    <property type="match status" value="1"/>
</dbReference>
<dbReference type="Proteomes" id="UP000216312">
    <property type="component" value="Unassembled WGS sequence"/>
</dbReference>
<dbReference type="GO" id="GO:0005886">
    <property type="term" value="C:plasma membrane"/>
    <property type="evidence" value="ECO:0007669"/>
    <property type="project" value="TreeGrafter"/>
</dbReference>
<name>A0A257LT30_UNCW3</name>
<dbReference type="EMBL" id="NMUJ01000054">
    <property type="protein sequence ID" value="OYV02764.1"/>
    <property type="molecule type" value="Genomic_DNA"/>
</dbReference>